<comment type="caution">
    <text evidence="1">The sequence shown here is derived from an EMBL/GenBank/DDBJ whole genome shotgun (WGS) entry which is preliminary data.</text>
</comment>
<organism evidence="1 2">
    <name type="scientific">Lentinula aff. lateritia</name>
    <dbReference type="NCBI Taxonomy" id="2804960"/>
    <lineage>
        <taxon>Eukaryota</taxon>
        <taxon>Fungi</taxon>
        <taxon>Dikarya</taxon>
        <taxon>Basidiomycota</taxon>
        <taxon>Agaricomycotina</taxon>
        <taxon>Agaricomycetes</taxon>
        <taxon>Agaricomycetidae</taxon>
        <taxon>Agaricales</taxon>
        <taxon>Marasmiineae</taxon>
        <taxon>Omphalotaceae</taxon>
        <taxon>Lentinula</taxon>
    </lineage>
</organism>
<feature type="non-terminal residue" evidence="1">
    <location>
        <position position="50"/>
    </location>
</feature>
<protein>
    <submittedName>
        <fullName evidence="1">Uncharacterized protein</fullName>
    </submittedName>
</protein>
<name>A0ACC1TV34_9AGAR</name>
<feature type="non-terminal residue" evidence="1">
    <location>
        <position position="1"/>
    </location>
</feature>
<proteinExistence type="predicted"/>
<evidence type="ECO:0000313" key="2">
    <source>
        <dbReference type="Proteomes" id="UP001163835"/>
    </source>
</evidence>
<gene>
    <name evidence="1" type="ORF">F5876DRAFT_22315</name>
</gene>
<sequence>VSSIVLFLYDWILMLPIEIKFVWNTKLRPLNVLYILQRYMPFIDTIALAS</sequence>
<dbReference type="Proteomes" id="UP001163835">
    <property type="component" value="Unassembled WGS sequence"/>
</dbReference>
<keyword evidence="2" id="KW-1185">Reference proteome</keyword>
<evidence type="ECO:0000313" key="1">
    <source>
        <dbReference type="EMBL" id="KAJ3808594.1"/>
    </source>
</evidence>
<reference evidence="1" key="1">
    <citation type="submission" date="2022-09" db="EMBL/GenBank/DDBJ databases">
        <title>A Global Phylogenomic Analysis of the Shiitake Genus Lentinula.</title>
        <authorList>
            <consortium name="DOE Joint Genome Institute"/>
            <person name="Sierra-Patev S."/>
            <person name="Min B."/>
            <person name="Naranjo-Ortiz M."/>
            <person name="Looney B."/>
            <person name="Konkel Z."/>
            <person name="Slot J.C."/>
            <person name="Sakamoto Y."/>
            <person name="Steenwyk J.L."/>
            <person name="Rokas A."/>
            <person name="Carro J."/>
            <person name="Camarero S."/>
            <person name="Ferreira P."/>
            <person name="Molpeceres G."/>
            <person name="Ruiz-Duenas F.J."/>
            <person name="Serrano A."/>
            <person name="Henrissat B."/>
            <person name="Drula E."/>
            <person name="Hughes K.W."/>
            <person name="Mata J.L."/>
            <person name="Ishikawa N.K."/>
            <person name="Vargas-Isla R."/>
            <person name="Ushijima S."/>
            <person name="Smith C.A."/>
            <person name="Ahrendt S."/>
            <person name="Andreopoulos W."/>
            <person name="He G."/>
            <person name="Labutti K."/>
            <person name="Lipzen A."/>
            <person name="Ng V."/>
            <person name="Riley R."/>
            <person name="Sandor L."/>
            <person name="Barry K."/>
            <person name="Martinez A.T."/>
            <person name="Xiao Y."/>
            <person name="Gibbons J.G."/>
            <person name="Terashima K."/>
            <person name="Grigoriev I.V."/>
            <person name="Hibbett D.S."/>
        </authorList>
    </citation>
    <scope>NUCLEOTIDE SEQUENCE</scope>
    <source>
        <strain evidence="1">TMI1499</strain>
    </source>
</reference>
<accession>A0ACC1TV34</accession>
<dbReference type="EMBL" id="MU795211">
    <property type="protein sequence ID" value="KAJ3808594.1"/>
    <property type="molecule type" value="Genomic_DNA"/>
</dbReference>